<proteinExistence type="predicted"/>
<dbReference type="EMBL" id="UOGK01000332">
    <property type="protein sequence ID" value="VAX40101.1"/>
    <property type="molecule type" value="Genomic_DNA"/>
</dbReference>
<sequence>MGSATRTLRALADDERDIIGDIREGRLVRRWDSGGLSDEALGALGAGELLALEFQFVINRVTKPDFDGPNEDIAMYVLHIGEDAAIGHERCFAFGARELGSFPSRHLRLVFGVIDSPTGPVDVVQWPFLIAWEGELLECEFVAADDYPQVERLAITYLLSSFEDKLAALGIR</sequence>
<gene>
    <name evidence="1" type="ORF">MNBD_PLANCTO03-1817</name>
</gene>
<protein>
    <submittedName>
        <fullName evidence="1">Uncharacterized protein</fullName>
    </submittedName>
</protein>
<reference evidence="1" key="1">
    <citation type="submission" date="2018-06" db="EMBL/GenBank/DDBJ databases">
        <authorList>
            <person name="Zhirakovskaya E."/>
        </authorList>
    </citation>
    <scope>NUCLEOTIDE SEQUENCE</scope>
</reference>
<evidence type="ECO:0000313" key="1">
    <source>
        <dbReference type="EMBL" id="VAX40101.1"/>
    </source>
</evidence>
<dbReference type="AlphaFoldDB" id="A0A3B1DME7"/>
<organism evidence="1">
    <name type="scientific">hydrothermal vent metagenome</name>
    <dbReference type="NCBI Taxonomy" id="652676"/>
    <lineage>
        <taxon>unclassified sequences</taxon>
        <taxon>metagenomes</taxon>
        <taxon>ecological metagenomes</taxon>
    </lineage>
</organism>
<name>A0A3B1DME7_9ZZZZ</name>
<accession>A0A3B1DME7</accession>